<dbReference type="PANTHER" id="PTHR16214:SF3">
    <property type="entry name" value="TRANSMEMBRANE PROTEIN 260"/>
    <property type="match status" value="1"/>
</dbReference>
<protein>
    <submittedName>
        <fullName evidence="2">Uncharacterized protein</fullName>
    </submittedName>
</protein>
<dbReference type="Pfam" id="PF11028">
    <property type="entry name" value="TMEM260-like"/>
    <property type="match status" value="1"/>
</dbReference>
<proteinExistence type="predicted"/>
<organism evidence="2">
    <name type="scientific">marine metagenome</name>
    <dbReference type="NCBI Taxonomy" id="408172"/>
    <lineage>
        <taxon>unclassified sequences</taxon>
        <taxon>metagenomes</taxon>
        <taxon>ecological metagenomes</taxon>
    </lineage>
</organism>
<feature type="transmembrane region" description="Helical" evidence="1">
    <location>
        <begin position="218"/>
        <end position="237"/>
    </location>
</feature>
<dbReference type="AlphaFoldDB" id="A0A381SF66"/>
<evidence type="ECO:0000256" key="1">
    <source>
        <dbReference type="SAM" id="Phobius"/>
    </source>
</evidence>
<feature type="non-terminal residue" evidence="2">
    <location>
        <position position="455"/>
    </location>
</feature>
<feature type="transmembrane region" description="Helical" evidence="1">
    <location>
        <begin position="9"/>
        <end position="28"/>
    </location>
</feature>
<dbReference type="EMBL" id="UINC01002738">
    <property type="protein sequence ID" value="SUZ99803.1"/>
    <property type="molecule type" value="Genomic_DNA"/>
</dbReference>
<feature type="transmembrane region" description="Helical" evidence="1">
    <location>
        <begin position="257"/>
        <end position="278"/>
    </location>
</feature>
<feature type="transmembrane region" description="Helical" evidence="1">
    <location>
        <begin position="146"/>
        <end position="164"/>
    </location>
</feature>
<feature type="non-terminal residue" evidence="2">
    <location>
        <position position="1"/>
    </location>
</feature>
<keyword evidence="1" id="KW-0812">Transmembrane</keyword>
<name>A0A381SF66_9ZZZZ</name>
<sequence>MDEKSFKKWTLILGWLCFLIAFIVYYLTTEPTVSFWDTGEYITTSAKLQVGHPPGAPLFQMLGAIFSIFALSSEQVGFTINLMSGFASALTIAFMFWSITMLLSKISSKISESKDKSMAILGGALTGSLAFTFTDTFWFNAVEAETYAMGTLIMAILFYLALRWEQDMDKPRGDKWLVLISFIIGLSFGIHFMGLLTIPAITLIYFFKNYKTINIKNFLFANIVGVAILMGIFKLMLPPTLKFFSFMELFFVNDIGLPFNSGTIASFLVIACAFYFAISYTSKRNLVTGNTIVLCILFIFLGFSSWIMLPIRANSKVVVNENNPSTVRELLAYYNLEQYPKTYLFYGPLFTDQYSGLDEDTPYLDDKPKYEKEKEAGKYIIVNDFKNATQNYNSKHASFLPRMWSPEHAENYLSYSGFLNFKVKPKYISENSITEIINDFKVKIQADQVDYETFH</sequence>
<keyword evidence="1" id="KW-1133">Transmembrane helix</keyword>
<feature type="transmembrane region" description="Helical" evidence="1">
    <location>
        <begin position="119"/>
        <end position="139"/>
    </location>
</feature>
<evidence type="ECO:0000313" key="2">
    <source>
        <dbReference type="EMBL" id="SUZ99803.1"/>
    </source>
</evidence>
<reference evidence="2" key="1">
    <citation type="submission" date="2018-05" db="EMBL/GenBank/DDBJ databases">
        <authorList>
            <person name="Lanie J.A."/>
            <person name="Ng W.-L."/>
            <person name="Kazmierczak K.M."/>
            <person name="Andrzejewski T.M."/>
            <person name="Davidsen T.M."/>
            <person name="Wayne K.J."/>
            <person name="Tettelin H."/>
            <person name="Glass J.I."/>
            <person name="Rusch D."/>
            <person name="Podicherti R."/>
            <person name="Tsui H.-C.T."/>
            <person name="Winkler M.E."/>
        </authorList>
    </citation>
    <scope>NUCLEOTIDE SEQUENCE</scope>
</reference>
<dbReference type="InterPro" id="IPR021280">
    <property type="entry name" value="TMEM260-like"/>
</dbReference>
<dbReference type="PANTHER" id="PTHR16214">
    <property type="entry name" value="TRANSMEMBRANE PROTEIN 260"/>
    <property type="match status" value="1"/>
</dbReference>
<feature type="transmembrane region" description="Helical" evidence="1">
    <location>
        <begin position="290"/>
        <end position="309"/>
    </location>
</feature>
<feature type="transmembrane region" description="Helical" evidence="1">
    <location>
        <begin position="176"/>
        <end position="206"/>
    </location>
</feature>
<dbReference type="InterPro" id="IPR052724">
    <property type="entry name" value="GT117_domain-containing"/>
</dbReference>
<feature type="transmembrane region" description="Helical" evidence="1">
    <location>
        <begin position="78"/>
        <end position="99"/>
    </location>
</feature>
<keyword evidence="1" id="KW-0472">Membrane</keyword>
<feature type="transmembrane region" description="Helical" evidence="1">
    <location>
        <begin position="54"/>
        <end position="71"/>
    </location>
</feature>
<accession>A0A381SF66</accession>
<gene>
    <name evidence="2" type="ORF">METZ01_LOCUS52657</name>
</gene>